<reference evidence="1" key="1">
    <citation type="submission" date="2021-02" db="EMBL/GenBank/DDBJ databases">
        <authorList>
            <person name="Nowell W R."/>
        </authorList>
    </citation>
    <scope>NUCLEOTIDE SEQUENCE</scope>
</reference>
<proteinExistence type="predicted"/>
<dbReference type="Proteomes" id="UP000663832">
    <property type="component" value="Unassembled WGS sequence"/>
</dbReference>
<accession>A0A815REJ7</accession>
<evidence type="ECO:0000313" key="2">
    <source>
        <dbReference type="EMBL" id="CAF1636728.1"/>
    </source>
</evidence>
<evidence type="ECO:0000313" key="3">
    <source>
        <dbReference type="Proteomes" id="UP000663832"/>
    </source>
</evidence>
<organism evidence="1 4">
    <name type="scientific">Adineta steineri</name>
    <dbReference type="NCBI Taxonomy" id="433720"/>
    <lineage>
        <taxon>Eukaryota</taxon>
        <taxon>Metazoa</taxon>
        <taxon>Spiralia</taxon>
        <taxon>Gnathifera</taxon>
        <taxon>Rotifera</taxon>
        <taxon>Eurotatoria</taxon>
        <taxon>Bdelloidea</taxon>
        <taxon>Adinetida</taxon>
        <taxon>Adinetidae</taxon>
        <taxon>Adineta</taxon>
    </lineage>
</organism>
<evidence type="ECO:0000313" key="4">
    <source>
        <dbReference type="Proteomes" id="UP000663877"/>
    </source>
</evidence>
<dbReference type="OrthoDB" id="10066230at2759"/>
<gene>
    <name evidence="1" type="ORF">BJG266_LOCUS41696</name>
    <name evidence="2" type="ORF">QVE165_LOCUS58572</name>
</gene>
<protein>
    <submittedName>
        <fullName evidence="1">Uncharacterized protein</fullName>
    </submittedName>
</protein>
<dbReference type="EMBL" id="CAJNOI010002405">
    <property type="protein sequence ID" value="CAF1474102.1"/>
    <property type="molecule type" value="Genomic_DNA"/>
</dbReference>
<name>A0A815REJ7_9BILA</name>
<comment type="caution">
    <text evidence="1">The sequence shown here is derived from an EMBL/GenBank/DDBJ whole genome shotgun (WGS) entry which is preliminary data.</text>
</comment>
<dbReference type="AlphaFoldDB" id="A0A815REJ7"/>
<evidence type="ECO:0000313" key="1">
    <source>
        <dbReference type="EMBL" id="CAF1474102.1"/>
    </source>
</evidence>
<dbReference type="EMBL" id="CAJNOM010002726">
    <property type="protein sequence ID" value="CAF1636728.1"/>
    <property type="molecule type" value="Genomic_DNA"/>
</dbReference>
<keyword evidence="3" id="KW-1185">Reference proteome</keyword>
<dbReference type="Proteomes" id="UP000663877">
    <property type="component" value="Unassembled WGS sequence"/>
</dbReference>
<sequence length="260" mass="30468">MSESEKRELPLCHGNACSRCGKCLDWRYDGDFDRDCERFNRRESNEISNKNRWHRRPNGPIVTLAKIRTFIEQYQTDFGICECLSFRVQQQIGYLQAWKAHLLRTVHQDQARINILDNLDYETVTIHVDWAMKWFPTKYRESKKDHFTKTGLSWHIAFVVRNNSSSSFSNSFDTSFDSQASAHKYGPDENKYEHRVFCHVFDQCVQNAKTVVSIIRYIFLCLQQTSPNIKYINLRSDNAGYYHGTEALLSVVQLSKETGI</sequence>